<dbReference type="GO" id="GO:0005509">
    <property type="term" value="F:calcium ion binding"/>
    <property type="evidence" value="ECO:0007669"/>
    <property type="project" value="InterPro"/>
</dbReference>
<protein>
    <submittedName>
        <fullName evidence="10">EGF-like domain-containing protein</fullName>
    </submittedName>
</protein>
<evidence type="ECO:0000256" key="6">
    <source>
        <dbReference type="SAM" id="Phobius"/>
    </source>
</evidence>
<evidence type="ECO:0000313" key="9">
    <source>
        <dbReference type="Proteomes" id="UP000025227"/>
    </source>
</evidence>
<dbReference type="PROSITE" id="PS00022">
    <property type="entry name" value="EGF_1"/>
    <property type="match status" value="1"/>
</dbReference>
<dbReference type="SMART" id="SM00181">
    <property type="entry name" value="EGF"/>
    <property type="match status" value="4"/>
</dbReference>
<proteinExistence type="predicted"/>
<dbReference type="SUPFAM" id="SSF57196">
    <property type="entry name" value="EGF/Laminin"/>
    <property type="match status" value="2"/>
</dbReference>
<feature type="transmembrane region" description="Helical" evidence="6">
    <location>
        <begin position="452"/>
        <end position="475"/>
    </location>
</feature>
<feature type="region of interest" description="Disordered" evidence="5">
    <location>
        <begin position="26"/>
        <end position="67"/>
    </location>
</feature>
<sequence>MRQRPSLKKFIFLTVIFHIAATQTTSSSKGSSTNASKTTATEASSSSTPSTSSTEPGNTTGNEINVTTPMPLDHRKCGNLGDTEYCYYENTTEVCDICKGVICPSGKKCVKKEMMCASDCVCPNDVDIEDENGFCRNPCELQPCMHGGTCTADINVASRYRCACSNEFEGERCEMFHNFCLDPTPPFCPAGEYDCVMHGYRNYSWECADGFYLNVTGKNCVKVGEQVNITLIFKQTPYSEIFNNLTHPEAISARRVIQAAFDKVYSANLIKLVFNNFTQGSLVAHLQLMLKLNDTGSFRSNEKIFKQFLLDCDTSSTPCFGTLGNAYLPYDGWIAKDERCGNIVCPENTECRPIDGTPMRTECVCKKGFLAIGSTADDQGRVIHKCQDIDECEASPCETAAECLNTPGSFVCTRDPDNAECPNGTTVVVTGPFSYRCDCSWIYAGSNCRFPLTLILLILACLFLLTTIIAILFAVCQKRRNRTGTYQLYGAPAADGMSSTKTVQSSWT</sequence>
<comment type="caution">
    <text evidence="4">Lacks conserved residue(s) required for the propagation of feature annotation.</text>
</comment>
<dbReference type="SMART" id="SM00179">
    <property type="entry name" value="EGF_CA"/>
    <property type="match status" value="2"/>
</dbReference>
<dbReference type="AlphaFoldDB" id="A0A7I4YCB8"/>
<keyword evidence="6" id="KW-0472">Membrane</keyword>
<dbReference type="InterPro" id="IPR000742">
    <property type="entry name" value="EGF"/>
</dbReference>
<keyword evidence="7" id="KW-0732">Signal</keyword>
<dbReference type="OrthoDB" id="5825437at2759"/>
<reference evidence="10" key="1">
    <citation type="submission" date="2020-12" db="UniProtKB">
        <authorList>
            <consortium name="WormBaseParasite"/>
        </authorList>
    </citation>
    <scope>IDENTIFICATION</scope>
    <source>
        <strain evidence="10">MHco3</strain>
    </source>
</reference>
<evidence type="ECO:0000313" key="10">
    <source>
        <dbReference type="WBParaSite" id="HCON_00073700-00001"/>
    </source>
</evidence>
<feature type="signal peptide" evidence="7">
    <location>
        <begin position="1"/>
        <end position="22"/>
    </location>
</feature>
<name>A0A7I4YCB8_HAECO</name>
<evidence type="ECO:0000256" key="1">
    <source>
        <dbReference type="ARBA" id="ARBA00022536"/>
    </source>
</evidence>
<dbReference type="Gene3D" id="2.10.25.10">
    <property type="entry name" value="Laminin"/>
    <property type="match status" value="2"/>
</dbReference>
<dbReference type="Pfam" id="PF00008">
    <property type="entry name" value="EGF"/>
    <property type="match status" value="1"/>
</dbReference>
<feature type="domain" description="EGF-like" evidence="8">
    <location>
        <begin position="136"/>
        <end position="174"/>
    </location>
</feature>
<evidence type="ECO:0000256" key="5">
    <source>
        <dbReference type="SAM" id="MobiDB-lite"/>
    </source>
</evidence>
<keyword evidence="6" id="KW-1133">Transmembrane helix</keyword>
<dbReference type="GO" id="GO:0016020">
    <property type="term" value="C:membrane"/>
    <property type="evidence" value="ECO:0007669"/>
    <property type="project" value="UniProtKB-SubCell"/>
</dbReference>
<organism evidence="9 10">
    <name type="scientific">Haemonchus contortus</name>
    <name type="common">Barber pole worm</name>
    <dbReference type="NCBI Taxonomy" id="6289"/>
    <lineage>
        <taxon>Eukaryota</taxon>
        <taxon>Metazoa</taxon>
        <taxon>Ecdysozoa</taxon>
        <taxon>Nematoda</taxon>
        <taxon>Chromadorea</taxon>
        <taxon>Rhabditida</taxon>
        <taxon>Rhabditina</taxon>
        <taxon>Rhabditomorpha</taxon>
        <taxon>Strongyloidea</taxon>
        <taxon>Trichostrongylidae</taxon>
        <taxon>Haemonchus</taxon>
    </lineage>
</organism>
<dbReference type="InterPro" id="IPR001881">
    <property type="entry name" value="EGF-like_Ca-bd_dom"/>
</dbReference>
<dbReference type="CDD" id="cd00054">
    <property type="entry name" value="EGF_CA"/>
    <property type="match status" value="2"/>
</dbReference>
<feature type="disulfide bond" evidence="4">
    <location>
        <begin position="164"/>
        <end position="173"/>
    </location>
</feature>
<keyword evidence="6" id="KW-0812">Transmembrane</keyword>
<evidence type="ECO:0000256" key="2">
    <source>
        <dbReference type="ARBA" id="ARBA00022737"/>
    </source>
</evidence>
<dbReference type="PANTHER" id="PTHR24049">
    <property type="entry name" value="CRUMBS FAMILY MEMBER"/>
    <property type="match status" value="1"/>
</dbReference>
<feature type="compositionally biased region" description="Low complexity" evidence="5">
    <location>
        <begin position="26"/>
        <end position="60"/>
    </location>
</feature>
<accession>A0A7I4YCB8</accession>
<dbReference type="PROSITE" id="PS01187">
    <property type="entry name" value="EGF_CA"/>
    <property type="match status" value="1"/>
</dbReference>
<keyword evidence="3 4" id="KW-1015">Disulfide bond</keyword>
<keyword evidence="9" id="KW-1185">Reference proteome</keyword>
<keyword evidence="2" id="KW-0677">Repeat</keyword>
<dbReference type="PROSITE" id="PS50026">
    <property type="entry name" value="EGF_3"/>
    <property type="match status" value="1"/>
</dbReference>
<evidence type="ECO:0000259" key="8">
    <source>
        <dbReference type="PROSITE" id="PS50026"/>
    </source>
</evidence>
<evidence type="ECO:0000256" key="3">
    <source>
        <dbReference type="ARBA" id="ARBA00023157"/>
    </source>
</evidence>
<feature type="chain" id="PRO_5029620842" evidence="7">
    <location>
        <begin position="23"/>
        <end position="508"/>
    </location>
</feature>
<dbReference type="InterPro" id="IPR051022">
    <property type="entry name" value="Notch_Cell-Fate_Det"/>
</dbReference>
<dbReference type="WBParaSite" id="HCON_00073700-00001">
    <property type="protein sequence ID" value="HCON_00073700-00001"/>
    <property type="gene ID" value="HCON_00073700"/>
</dbReference>
<keyword evidence="1 4" id="KW-0245">EGF-like domain</keyword>
<dbReference type="Proteomes" id="UP000025227">
    <property type="component" value="Unplaced"/>
</dbReference>
<dbReference type="InterPro" id="IPR018097">
    <property type="entry name" value="EGF_Ca-bd_CS"/>
</dbReference>
<evidence type="ECO:0000256" key="4">
    <source>
        <dbReference type="PROSITE-ProRule" id="PRU00076"/>
    </source>
</evidence>
<dbReference type="OMA" id="DERCGNI"/>
<evidence type="ECO:0000256" key="7">
    <source>
        <dbReference type="SAM" id="SignalP"/>
    </source>
</evidence>